<dbReference type="GO" id="GO:0002939">
    <property type="term" value="P:tRNA N1-guanine methylation"/>
    <property type="evidence" value="ECO:0007669"/>
    <property type="project" value="TreeGrafter"/>
</dbReference>
<keyword evidence="1" id="KW-0175">Coiled coil</keyword>
<dbReference type="PANTHER" id="PTHR13563">
    <property type="entry name" value="TRNA (GUANINE-9-) METHYLTRANSFERASE"/>
    <property type="match status" value="1"/>
</dbReference>
<dbReference type="InterPro" id="IPR038459">
    <property type="entry name" value="MT_TRM10-typ_sf"/>
</dbReference>
<protein>
    <recommendedName>
        <fullName evidence="5">SAM-dependent MTase TRM10-type domain-containing protein</fullName>
    </recommendedName>
</protein>
<dbReference type="PANTHER" id="PTHR13563:SF13">
    <property type="entry name" value="TRNA METHYLTRANSFERASE 10 HOMOLOG A"/>
    <property type="match status" value="1"/>
</dbReference>
<evidence type="ECO:0008006" key="5">
    <source>
        <dbReference type="Google" id="ProtNLM"/>
    </source>
</evidence>
<dbReference type="STRING" id="559515.M4B6R2"/>
<organism evidence="3 4">
    <name type="scientific">Hyaloperonospora arabidopsidis (strain Emoy2)</name>
    <name type="common">Downy mildew agent</name>
    <name type="synonym">Peronospora arabidopsidis</name>
    <dbReference type="NCBI Taxonomy" id="559515"/>
    <lineage>
        <taxon>Eukaryota</taxon>
        <taxon>Sar</taxon>
        <taxon>Stramenopiles</taxon>
        <taxon>Oomycota</taxon>
        <taxon>Peronosporomycetes</taxon>
        <taxon>Peronosporales</taxon>
        <taxon>Peronosporaceae</taxon>
        <taxon>Hyaloperonospora</taxon>
    </lineage>
</organism>
<sequence>MVEGTDICQPPLAALETAVNGVATDGENAQSVSKRAMRKQKRRVQWEERKMEKKLKRQRQQRDKLTNGLVALPKELDMSEEAVLRRKERTIAKRETYLMAAEEGVKVVIDCEFEEKLTEKEKKSLSQQIIVCITSLHGDIRKNLEKIVGFHEWQAAVAQGIETAKLPLDAVVEMGAATRVLTVNHGLGAGHACNASVAQRGSSEDKESGWDLDAPTTRRQCDKA</sequence>
<dbReference type="HOGENOM" id="CLU_1237070_0_0_1"/>
<dbReference type="eggNOG" id="KOG2967">
    <property type="taxonomic scope" value="Eukaryota"/>
</dbReference>
<reference evidence="4" key="1">
    <citation type="journal article" date="2010" name="Science">
        <title>Signatures of adaptation to obligate biotrophy in the Hyaloperonospora arabidopsidis genome.</title>
        <authorList>
            <person name="Baxter L."/>
            <person name="Tripathy S."/>
            <person name="Ishaque N."/>
            <person name="Boot N."/>
            <person name="Cabral A."/>
            <person name="Kemen E."/>
            <person name="Thines M."/>
            <person name="Ah-Fong A."/>
            <person name="Anderson R."/>
            <person name="Badejoko W."/>
            <person name="Bittner-Eddy P."/>
            <person name="Boore J.L."/>
            <person name="Chibucos M.C."/>
            <person name="Coates M."/>
            <person name="Dehal P."/>
            <person name="Delehaunty K."/>
            <person name="Dong S."/>
            <person name="Downton P."/>
            <person name="Dumas B."/>
            <person name="Fabro G."/>
            <person name="Fronick C."/>
            <person name="Fuerstenberg S.I."/>
            <person name="Fulton L."/>
            <person name="Gaulin E."/>
            <person name="Govers F."/>
            <person name="Hughes L."/>
            <person name="Humphray S."/>
            <person name="Jiang R.H."/>
            <person name="Judelson H."/>
            <person name="Kamoun S."/>
            <person name="Kyung K."/>
            <person name="Meijer H."/>
            <person name="Minx P."/>
            <person name="Morris P."/>
            <person name="Nelson J."/>
            <person name="Phuntumart V."/>
            <person name="Qutob D."/>
            <person name="Rehmany A."/>
            <person name="Rougon-Cardoso A."/>
            <person name="Ryden P."/>
            <person name="Torto-Alalibo T."/>
            <person name="Studholme D."/>
            <person name="Wang Y."/>
            <person name="Win J."/>
            <person name="Wood J."/>
            <person name="Clifton S.W."/>
            <person name="Rogers J."/>
            <person name="Van den Ackerveken G."/>
            <person name="Jones J.D."/>
            <person name="McDowell J.M."/>
            <person name="Beynon J."/>
            <person name="Tyler B.M."/>
        </authorList>
    </citation>
    <scope>NUCLEOTIDE SEQUENCE [LARGE SCALE GENOMIC DNA]</scope>
    <source>
        <strain evidence="4">Emoy2</strain>
    </source>
</reference>
<dbReference type="VEuPathDB" id="FungiDB:HpaG801963"/>
<feature type="region of interest" description="Disordered" evidence="2">
    <location>
        <begin position="198"/>
        <end position="224"/>
    </location>
</feature>
<keyword evidence="4" id="KW-1185">Reference proteome</keyword>
<evidence type="ECO:0000256" key="1">
    <source>
        <dbReference type="SAM" id="Coils"/>
    </source>
</evidence>
<dbReference type="EMBL" id="JH598637">
    <property type="status" value="NOT_ANNOTATED_CDS"/>
    <property type="molecule type" value="Genomic_DNA"/>
</dbReference>
<dbReference type="InterPro" id="IPR007356">
    <property type="entry name" value="tRNA_m1G_MeTrfase_euk"/>
</dbReference>
<dbReference type="EnsemblProtists" id="HpaT801963">
    <property type="protein sequence ID" value="HpaP801963"/>
    <property type="gene ID" value="HpaG801963"/>
</dbReference>
<dbReference type="Gene3D" id="3.40.1280.30">
    <property type="match status" value="1"/>
</dbReference>
<evidence type="ECO:0000256" key="2">
    <source>
        <dbReference type="SAM" id="MobiDB-lite"/>
    </source>
</evidence>
<dbReference type="GO" id="GO:0000049">
    <property type="term" value="F:tRNA binding"/>
    <property type="evidence" value="ECO:0007669"/>
    <property type="project" value="TreeGrafter"/>
</dbReference>
<evidence type="ECO:0000313" key="4">
    <source>
        <dbReference type="Proteomes" id="UP000011713"/>
    </source>
</evidence>
<dbReference type="AlphaFoldDB" id="M4B6R2"/>
<dbReference type="InParanoid" id="M4B6R2"/>
<dbReference type="GO" id="GO:0005634">
    <property type="term" value="C:nucleus"/>
    <property type="evidence" value="ECO:0007669"/>
    <property type="project" value="TreeGrafter"/>
</dbReference>
<proteinExistence type="predicted"/>
<evidence type="ECO:0000313" key="3">
    <source>
        <dbReference type="EnsemblProtists" id="HpaP801963"/>
    </source>
</evidence>
<dbReference type="FunCoup" id="M4B6R2">
    <property type="interactions" value="211"/>
</dbReference>
<reference evidence="3" key="2">
    <citation type="submission" date="2015-06" db="UniProtKB">
        <authorList>
            <consortium name="EnsemblProtists"/>
        </authorList>
    </citation>
    <scope>IDENTIFICATION</scope>
    <source>
        <strain evidence="3">Emoy2</strain>
    </source>
</reference>
<dbReference type="Proteomes" id="UP000011713">
    <property type="component" value="Unassembled WGS sequence"/>
</dbReference>
<accession>M4B6R2</accession>
<feature type="coiled-coil region" evidence="1">
    <location>
        <begin position="41"/>
        <end position="68"/>
    </location>
</feature>
<name>M4B6R2_HYAAE</name>